<feature type="domain" description="Wolframin OB-fold" evidence="3">
    <location>
        <begin position="841"/>
        <end position="947"/>
    </location>
</feature>
<dbReference type="AlphaFoldDB" id="A0A9D3MIR6"/>
<feature type="compositionally biased region" description="Basic and acidic residues" evidence="1">
    <location>
        <begin position="291"/>
        <end position="304"/>
    </location>
</feature>
<dbReference type="EMBL" id="JAFIRN010000005">
    <property type="protein sequence ID" value="KAG5849662.1"/>
    <property type="molecule type" value="Genomic_DNA"/>
</dbReference>
<dbReference type="InterPro" id="IPR026209">
    <property type="entry name" value="Wolframin_fam"/>
</dbReference>
<dbReference type="InterPro" id="IPR011990">
    <property type="entry name" value="TPR-like_helical_dom_sf"/>
</dbReference>
<reference evidence="6" key="1">
    <citation type="submission" date="2021-01" db="EMBL/GenBank/DDBJ databases">
        <title>A chromosome-scale assembly of European eel, Anguilla anguilla.</title>
        <authorList>
            <person name="Henkel C."/>
            <person name="Jong-Raadsen S.A."/>
            <person name="Dufour S."/>
            <person name="Weltzien F.-A."/>
            <person name="Palstra A.P."/>
            <person name="Pelster B."/>
            <person name="Spaink H.P."/>
            <person name="Van Den Thillart G.E."/>
            <person name="Jansen H."/>
            <person name="Zahm M."/>
            <person name="Klopp C."/>
            <person name="Cedric C."/>
            <person name="Louis A."/>
            <person name="Berthelot C."/>
            <person name="Parey E."/>
            <person name="Roest Crollius H."/>
            <person name="Montfort J."/>
            <person name="Robinson-Rechavi M."/>
            <person name="Bucao C."/>
            <person name="Bouchez O."/>
            <person name="Gislard M."/>
            <person name="Lluch J."/>
            <person name="Milhes M."/>
            <person name="Lampietro C."/>
            <person name="Lopez Roques C."/>
            <person name="Donnadieu C."/>
            <person name="Braasch I."/>
            <person name="Desvignes T."/>
            <person name="Postlethwait J."/>
            <person name="Bobe J."/>
            <person name="Guiguen Y."/>
            <person name="Dirks R."/>
        </authorList>
    </citation>
    <scope>NUCLEOTIDE SEQUENCE</scope>
    <source>
        <strain evidence="6">Tag_6206</strain>
        <tissue evidence="6">Liver</tissue>
    </source>
</reference>
<dbReference type="GO" id="GO:0005789">
    <property type="term" value="C:endoplasmic reticulum membrane"/>
    <property type="evidence" value="ECO:0007669"/>
    <property type="project" value="TreeGrafter"/>
</dbReference>
<protein>
    <recommendedName>
        <fullName evidence="8">Wolframin</fullName>
    </recommendedName>
</protein>
<evidence type="ECO:0000313" key="7">
    <source>
        <dbReference type="Proteomes" id="UP001044222"/>
    </source>
</evidence>
<feature type="domain" description="Wolframin EF-hand" evidence="4">
    <location>
        <begin position="189"/>
        <end position="265"/>
    </location>
</feature>
<feature type="region of interest" description="Disordered" evidence="1">
    <location>
        <begin position="65"/>
        <end position="102"/>
    </location>
</feature>
<evidence type="ECO:0000313" key="6">
    <source>
        <dbReference type="EMBL" id="KAG5849662.1"/>
    </source>
</evidence>
<dbReference type="Pfam" id="PF20023">
    <property type="entry name" value="WSLR"/>
    <property type="match status" value="2"/>
</dbReference>
<evidence type="ECO:0000256" key="1">
    <source>
        <dbReference type="SAM" id="MobiDB-lite"/>
    </source>
</evidence>
<evidence type="ECO:0000256" key="2">
    <source>
        <dbReference type="SAM" id="Phobius"/>
    </source>
</evidence>
<feature type="region of interest" description="Disordered" evidence="1">
    <location>
        <begin position="269"/>
        <end position="304"/>
    </location>
</feature>
<keyword evidence="7" id="KW-1185">Reference proteome</keyword>
<dbReference type="GO" id="GO:0030968">
    <property type="term" value="P:endoplasmic reticulum unfolded protein response"/>
    <property type="evidence" value="ECO:0007669"/>
    <property type="project" value="TreeGrafter"/>
</dbReference>
<feature type="transmembrane region" description="Helical" evidence="2">
    <location>
        <begin position="464"/>
        <end position="481"/>
    </location>
</feature>
<feature type="region of interest" description="Disordered" evidence="1">
    <location>
        <begin position="23"/>
        <end position="47"/>
    </location>
</feature>
<organism evidence="6 7">
    <name type="scientific">Anguilla anguilla</name>
    <name type="common">European freshwater eel</name>
    <name type="synonym">Muraena anguilla</name>
    <dbReference type="NCBI Taxonomy" id="7936"/>
    <lineage>
        <taxon>Eukaryota</taxon>
        <taxon>Metazoa</taxon>
        <taxon>Chordata</taxon>
        <taxon>Craniata</taxon>
        <taxon>Vertebrata</taxon>
        <taxon>Euteleostomi</taxon>
        <taxon>Actinopterygii</taxon>
        <taxon>Neopterygii</taxon>
        <taxon>Teleostei</taxon>
        <taxon>Anguilliformes</taxon>
        <taxon>Anguillidae</taxon>
        <taxon>Anguilla</taxon>
    </lineage>
</organism>
<evidence type="ECO:0000259" key="4">
    <source>
        <dbReference type="Pfam" id="PF19914"/>
    </source>
</evidence>
<feature type="transmembrane region" description="Helical" evidence="2">
    <location>
        <begin position="615"/>
        <end position="641"/>
    </location>
</feature>
<feature type="transmembrane region" description="Helical" evidence="2">
    <location>
        <begin position="692"/>
        <end position="711"/>
    </location>
</feature>
<dbReference type="PRINTS" id="PR02060">
    <property type="entry name" value="WOLFFAMILY"/>
</dbReference>
<dbReference type="InterPro" id="IPR045461">
    <property type="entry name" value="Wolframin_OB_fold"/>
</dbReference>
<dbReference type="Pfam" id="PF19914">
    <property type="entry name" value="WEF-hand"/>
    <property type="match status" value="1"/>
</dbReference>
<dbReference type="PRINTS" id="PR02061">
    <property type="entry name" value="WOLFRAMIN"/>
</dbReference>
<proteinExistence type="predicted"/>
<dbReference type="Proteomes" id="UP001044222">
    <property type="component" value="Unassembled WGS sequence"/>
</dbReference>
<feature type="transmembrane region" description="Helical" evidence="2">
    <location>
        <begin position="653"/>
        <end position="672"/>
    </location>
</feature>
<feature type="transmembrane region" description="Helical" evidence="2">
    <location>
        <begin position="399"/>
        <end position="424"/>
    </location>
</feature>
<dbReference type="Gene3D" id="1.25.40.10">
    <property type="entry name" value="Tetratricopeptide repeat domain"/>
    <property type="match status" value="1"/>
</dbReference>
<feature type="compositionally biased region" description="Pro residues" evidence="1">
    <location>
        <begin position="27"/>
        <end position="40"/>
    </location>
</feature>
<feature type="transmembrane region" description="Helical" evidence="2">
    <location>
        <begin position="558"/>
        <end position="575"/>
    </location>
</feature>
<keyword evidence="2" id="KW-0472">Membrane</keyword>
<dbReference type="PANTHER" id="PTHR13098:SF4">
    <property type="entry name" value="WOLFRAMIN"/>
    <property type="match status" value="1"/>
</dbReference>
<sequence>MPLCQLPPYPIHIPLCSRFQPLSSTPNPCPTAPPHAPPQLSPSKLRPSGSFAALAKHLVMQEKMKASGELPTTPPTDRTPPHTEPPDKEKEEEEEEEELPFEELEEWAKAGDAKAQTSLGQYYLNLPDEGNAEANSCKAVDWLIKAAKQGSKKAAKLLRHCLTYKKGITPENEEEMKKLASETKFERAVRKAAMMMYWKLNPDRKKKVAVTEMLENVQQVNSGGAVPGCAPCAVEDQKRVLKSMVSSKTGKYVGLEDFVEITKKFTQGITPSPTLDSSRDPAREEDEEEDAVRKRSLNEKEDHSGLKESAYHRMLKSDWGMGGAGLLNADSRTAMTRALNIKSHFLILQYPLHALMEVKEHLIDWASRAGLQWLSALIPTHHVNALIFFFIISNFTIDFFAFVIPLFIFYLSFISMVICTLRVFQNSKAWENFRALTALLSRFEPGLDLEQAETNFGWNNLEPYLYFLLSVFFVIFSFPVADKAWIPCSELATVAIFFTVASYASLSSTAGTYMRRALIIEVASSACALTARLPERMAVARLLGATFATVPLGDWVELRLSAPCLLYMYLFYLFFRMAQLRGFRGTYCFLVPYMVCFTWCEFSGVLLQSATPVGLIRTCVACFLFLFALPVLMLGLAAMLLVQIAKWFLELQLTKLLVTLAVCAVPVILRLWTRFSLSPLDVLRALVRSSAVKLILFWVSAVLLFCCVYVLRAEGLKARDSSLSWRQYADACGPPAWQHTSVAHTQIFCSHLEGHRVTWTGRFKGVAVAETENGPQSVINLLPTFAGDWLRCLYGEAYPDCGNITAQNSTAQNSTALQQLELQELCRLKELTRHNCHVKRFDSHRFEVTVGMLPEELGAEATPDVALRASSEFRQVLLGMEVGSVVEFSAVLEARLGSRSPALQLQAIRSSALAASTQYKIEPDWRGAVLRAIKFAFDFFFSPFLSARIHV</sequence>
<evidence type="ECO:0008006" key="8">
    <source>
        <dbReference type="Google" id="ProtNLM"/>
    </source>
</evidence>
<keyword evidence="2" id="KW-1133">Transmembrane helix</keyword>
<feature type="domain" description="Wolframin cysteine-rich" evidence="5">
    <location>
        <begin position="725"/>
        <end position="840"/>
    </location>
</feature>
<dbReference type="InterPro" id="IPR026208">
    <property type="entry name" value="Wolframin"/>
</dbReference>
<dbReference type="InterPro" id="IPR045458">
    <property type="entry name" value="Wolframin_Sel1-like_rpt"/>
</dbReference>
<feature type="transmembrane region" description="Helical" evidence="2">
    <location>
        <begin position="488"/>
        <end position="506"/>
    </location>
</feature>
<evidence type="ECO:0000259" key="3">
    <source>
        <dbReference type="Pfam" id="PF19913"/>
    </source>
</evidence>
<feature type="compositionally biased region" description="Acidic residues" evidence="1">
    <location>
        <begin position="90"/>
        <end position="102"/>
    </location>
</feature>
<dbReference type="InterPro" id="IPR045400">
    <property type="entry name" value="Wolframin_Cys-rich"/>
</dbReference>
<feature type="transmembrane region" description="Helical" evidence="2">
    <location>
        <begin position="587"/>
        <end position="609"/>
    </location>
</feature>
<evidence type="ECO:0000259" key="5">
    <source>
        <dbReference type="Pfam" id="PF20053"/>
    </source>
</evidence>
<accession>A0A9D3MIR6</accession>
<comment type="caution">
    <text evidence="6">The sequence shown here is derived from an EMBL/GenBank/DDBJ whole genome shotgun (WGS) entry which is preliminary data.</text>
</comment>
<dbReference type="Pfam" id="PF19913">
    <property type="entry name" value="WCOB"/>
    <property type="match status" value="1"/>
</dbReference>
<dbReference type="InterPro" id="IPR045460">
    <property type="entry name" value="Wolframin_EF-hand"/>
</dbReference>
<dbReference type="Pfam" id="PF20053">
    <property type="entry name" value="WC-rich"/>
    <property type="match status" value="1"/>
</dbReference>
<gene>
    <name evidence="6" type="ORF">ANANG_G00113300</name>
</gene>
<feature type="compositionally biased region" description="Basic and acidic residues" evidence="1">
    <location>
        <begin position="79"/>
        <end position="89"/>
    </location>
</feature>
<keyword evidence="2" id="KW-0812">Transmembrane</keyword>
<dbReference type="GO" id="GO:0055074">
    <property type="term" value="P:calcium ion homeostasis"/>
    <property type="evidence" value="ECO:0007669"/>
    <property type="project" value="InterPro"/>
</dbReference>
<dbReference type="PANTHER" id="PTHR13098">
    <property type="entry name" value="WOLFRAMIN"/>
    <property type="match status" value="1"/>
</dbReference>
<name>A0A9D3MIR6_ANGAN</name>